<feature type="transmembrane region" description="Helical" evidence="9">
    <location>
        <begin position="117"/>
        <end position="133"/>
    </location>
</feature>
<proteinExistence type="inferred from homology"/>
<comment type="subcellular location">
    <subcellularLocation>
        <location evidence="1 9">Cell membrane</location>
        <topology evidence="1 9">Multi-pass membrane protein</topology>
    </subcellularLocation>
</comment>
<dbReference type="NCBIfam" id="TIGR00380">
    <property type="entry name" value="cobal_cbiB"/>
    <property type="match status" value="1"/>
</dbReference>
<protein>
    <recommendedName>
        <fullName evidence="9">Cobalamin biosynthesis protein CobD</fullName>
    </recommendedName>
</protein>
<evidence type="ECO:0000256" key="6">
    <source>
        <dbReference type="ARBA" id="ARBA00022692"/>
    </source>
</evidence>
<dbReference type="UniPathway" id="UPA00148"/>
<keyword evidence="6 9" id="KW-0812">Transmembrane</keyword>
<dbReference type="GO" id="GO:0005886">
    <property type="term" value="C:plasma membrane"/>
    <property type="evidence" value="ECO:0007669"/>
    <property type="project" value="UniProtKB-SubCell"/>
</dbReference>
<evidence type="ECO:0000313" key="10">
    <source>
        <dbReference type="EMBL" id="MAH62375.1"/>
    </source>
</evidence>
<dbReference type="PANTHER" id="PTHR34308">
    <property type="entry name" value="COBALAMIN BIOSYNTHESIS PROTEIN CBIB"/>
    <property type="match status" value="1"/>
</dbReference>
<feature type="transmembrane region" description="Helical" evidence="9">
    <location>
        <begin position="195"/>
        <end position="219"/>
    </location>
</feature>
<feature type="transmembrane region" description="Helical" evidence="9">
    <location>
        <begin position="337"/>
        <end position="353"/>
    </location>
</feature>
<comment type="function">
    <text evidence="9">Converts cobyric acid to cobinamide by the addition of aminopropanol on the F carboxylic group.</text>
</comment>
<keyword evidence="8 9" id="KW-0472">Membrane</keyword>
<evidence type="ECO:0000313" key="11">
    <source>
        <dbReference type="Proteomes" id="UP000226525"/>
    </source>
</evidence>
<dbReference type="InterPro" id="IPR004485">
    <property type="entry name" value="Cobalamin_biosynth_CobD/CbiB"/>
</dbReference>
<comment type="caution">
    <text evidence="10">The sequence shown here is derived from an EMBL/GenBank/DDBJ whole genome shotgun (WGS) entry which is preliminary data.</text>
</comment>
<accession>A0A2D6YGR8</accession>
<reference evidence="11" key="1">
    <citation type="submission" date="2017-09" db="EMBL/GenBank/DDBJ databases">
        <title>The Reconstruction of 2,631 Draft Metagenome-Assembled Genomes from the Global Oceans.</title>
        <authorList>
            <person name="Tully B.J."/>
            <person name="Graham E.D."/>
            <person name="Heidelberg J.F."/>
        </authorList>
    </citation>
    <scope>NUCLEOTIDE SEQUENCE [LARGE SCALE GENOMIC DNA]</scope>
</reference>
<dbReference type="Pfam" id="PF03186">
    <property type="entry name" value="CobD_Cbib"/>
    <property type="match status" value="1"/>
</dbReference>
<comment type="similarity">
    <text evidence="3 9">Belongs to the CobD/CbiB family.</text>
</comment>
<keyword evidence="7 9" id="KW-1133">Transmembrane helix</keyword>
<keyword evidence="4 9" id="KW-1003">Cell membrane</keyword>
<dbReference type="EMBL" id="NZEX01000027">
    <property type="protein sequence ID" value="MAH62375.1"/>
    <property type="molecule type" value="Genomic_DNA"/>
</dbReference>
<evidence type="ECO:0000256" key="5">
    <source>
        <dbReference type="ARBA" id="ARBA00022573"/>
    </source>
</evidence>
<keyword evidence="5 9" id="KW-0169">Cobalamin biosynthesis</keyword>
<name>A0A2D6YGR8_9DELT</name>
<dbReference type="PANTHER" id="PTHR34308:SF1">
    <property type="entry name" value="COBALAMIN BIOSYNTHESIS PROTEIN CBIB"/>
    <property type="match status" value="1"/>
</dbReference>
<evidence type="ECO:0000256" key="8">
    <source>
        <dbReference type="ARBA" id="ARBA00023136"/>
    </source>
</evidence>
<dbReference type="GO" id="GO:0015420">
    <property type="term" value="F:ABC-type vitamin B12 transporter activity"/>
    <property type="evidence" value="ECO:0007669"/>
    <property type="project" value="UniProtKB-UniRule"/>
</dbReference>
<gene>
    <name evidence="9 10" type="primary">cobD</name>
    <name evidence="10" type="ORF">CMN54_02765</name>
</gene>
<organism evidence="10 11">
    <name type="scientific">SAR324 cluster bacterium</name>
    <dbReference type="NCBI Taxonomy" id="2024889"/>
    <lineage>
        <taxon>Bacteria</taxon>
        <taxon>Deltaproteobacteria</taxon>
        <taxon>SAR324 cluster</taxon>
    </lineage>
</organism>
<dbReference type="GO" id="GO:0048472">
    <property type="term" value="F:threonine-phosphate decarboxylase activity"/>
    <property type="evidence" value="ECO:0007669"/>
    <property type="project" value="InterPro"/>
</dbReference>
<evidence type="ECO:0000256" key="1">
    <source>
        <dbReference type="ARBA" id="ARBA00004651"/>
    </source>
</evidence>
<comment type="caution">
    <text evidence="9">Lacks conserved residue(s) required for the propagation of feature annotation.</text>
</comment>
<evidence type="ECO:0000256" key="3">
    <source>
        <dbReference type="ARBA" id="ARBA00006263"/>
    </source>
</evidence>
<dbReference type="HAMAP" id="MF_00024">
    <property type="entry name" value="CobD_CbiB"/>
    <property type="match status" value="1"/>
</dbReference>
<dbReference type="GO" id="GO:0009236">
    <property type="term" value="P:cobalamin biosynthetic process"/>
    <property type="evidence" value="ECO:0007669"/>
    <property type="project" value="UniProtKB-UniRule"/>
</dbReference>
<evidence type="ECO:0000256" key="4">
    <source>
        <dbReference type="ARBA" id="ARBA00022475"/>
    </source>
</evidence>
<evidence type="ECO:0000256" key="7">
    <source>
        <dbReference type="ARBA" id="ARBA00022989"/>
    </source>
</evidence>
<sequence length="354" mass="39839">MHRKICESWIDWLISLRVTVTCRGYLMGFAELTLTSWGSPLLLIWSIFLLDLWFGDPVYRFHPIRLIGSLLSYLERWLYARGWNGYVGGILLGLLLLGIVLGCYFILQGFLNDLHPIFGWGVDLFLGYSLLALRDLEIHGLRVWQATTDSNLMKAREEAAQLVGRDVKELDLTGCNRATLESLSENLSDGVASPLFWLTLGGIPSMLAFKVISTMDSMVGYRNDPYLSFGWFGARADDLMNWMPARLTWVMLSISAWILPGYDARMAWSIGLSQNQYMPGPNAGWGQAASAGALRVRLVGEKWKNGRLQHNVWLGYPDDSAEVGADSIPKLIRLNRYATLLLLIIISLLIAIFN</sequence>
<dbReference type="AlphaFoldDB" id="A0A2D6YGR8"/>
<evidence type="ECO:0000256" key="9">
    <source>
        <dbReference type="HAMAP-Rule" id="MF_00024"/>
    </source>
</evidence>
<evidence type="ECO:0000256" key="2">
    <source>
        <dbReference type="ARBA" id="ARBA00004953"/>
    </source>
</evidence>
<feature type="transmembrane region" description="Helical" evidence="9">
    <location>
        <begin position="83"/>
        <end position="111"/>
    </location>
</feature>
<comment type="pathway">
    <text evidence="2 9">Cofactor biosynthesis; adenosylcobalamin biosynthesis.</text>
</comment>
<dbReference type="Proteomes" id="UP000226525">
    <property type="component" value="Unassembled WGS sequence"/>
</dbReference>